<dbReference type="InterPro" id="IPR003439">
    <property type="entry name" value="ABC_transporter-like_ATP-bd"/>
</dbReference>
<keyword evidence="2" id="KW-0813">Transport</keyword>
<feature type="domain" description="ABC transporter" evidence="6">
    <location>
        <begin position="2"/>
        <end position="236"/>
    </location>
</feature>
<protein>
    <submittedName>
        <fullName evidence="7">ABC transporter ATP-binding protein</fullName>
    </submittedName>
</protein>
<evidence type="ECO:0000313" key="7">
    <source>
        <dbReference type="EMBL" id="HGF35645.1"/>
    </source>
</evidence>
<evidence type="ECO:0000259" key="6">
    <source>
        <dbReference type="PROSITE" id="PS50893"/>
    </source>
</evidence>
<keyword evidence="5" id="KW-0029">Amino-acid transport</keyword>
<dbReference type="InterPro" id="IPR003593">
    <property type="entry name" value="AAA+_ATPase"/>
</dbReference>
<dbReference type="InterPro" id="IPR027417">
    <property type="entry name" value="P-loop_NTPase"/>
</dbReference>
<dbReference type="CDD" id="cd03224">
    <property type="entry name" value="ABC_TM1139_LivF_branched"/>
    <property type="match status" value="1"/>
</dbReference>
<dbReference type="PANTHER" id="PTHR43820:SF4">
    <property type="entry name" value="HIGH-AFFINITY BRANCHED-CHAIN AMINO ACID TRANSPORT ATP-BINDING PROTEIN LIVF"/>
    <property type="match status" value="1"/>
</dbReference>
<dbReference type="AlphaFoldDB" id="A0A7C3Z454"/>
<evidence type="ECO:0000256" key="5">
    <source>
        <dbReference type="ARBA" id="ARBA00022970"/>
    </source>
</evidence>
<dbReference type="SUPFAM" id="SSF52540">
    <property type="entry name" value="P-loop containing nucleoside triphosphate hydrolases"/>
    <property type="match status" value="1"/>
</dbReference>
<organism evidence="7">
    <name type="scientific">Desulfobacca acetoxidans</name>
    <dbReference type="NCBI Taxonomy" id="60893"/>
    <lineage>
        <taxon>Bacteria</taxon>
        <taxon>Pseudomonadati</taxon>
        <taxon>Thermodesulfobacteriota</taxon>
        <taxon>Desulfobaccia</taxon>
        <taxon>Desulfobaccales</taxon>
        <taxon>Desulfobaccaceae</taxon>
        <taxon>Desulfobacca</taxon>
    </lineage>
</organism>
<reference evidence="7" key="1">
    <citation type="journal article" date="2020" name="mSystems">
        <title>Genome- and Community-Level Interaction Insights into Carbon Utilization and Element Cycling Functions of Hydrothermarchaeota in Hydrothermal Sediment.</title>
        <authorList>
            <person name="Zhou Z."/>
            <person name="Liu Y."/>
            <person name="Xu W."/>
            <person name="Pan J."/>
            <person name="Luo Z.H."/>
            <person name="Li M."/>
        </authorList>
    </citation>
    <scope>NUCLEOTIDE SEQUENCE [LARGE SCALE GENOMIC DNA]</scope>
    <source>
        <strain evidence="7">SpSt-897</strain>
    </source>
</reference>
<comment type="caution">
    <text evidence="7">The sequence shown here is derived from an EMBL/GenBank/DDBJ whole genome shotgun (WGS) entry which is preliminary data.</text>
</comment>
<dbReference type="InterPro" id="IPR052156">
    <property type="entry name" value="BCAA_Transport_ATP-bd_LivF"/>
</dbReference>
<accession>A0A7C3Z454</accession>
<dbReference type="PROSITE" id="PS00211">
    <property type="entry name" value="ABC_TRANSPORTER_1"/>
    <property type="match status" value="1"/>
</dbReference>
<gene>
    <name evidence="7" type="ORF">ENW96_14900</name>
</gene>
<sequence>MLKIRNLYAYYGPVTALSGVTCHIKEGEIVALIGANGAGKTTLLNAVCGLVRKKGEVIFRGQEVSHLPAERLVSLGISQVPEGRQLFGPMTVADNLELGAYLRYGRQARADIADDLERVFRLFPVLKERQGQVAGTMSGGEQQMLAIARALMARPRLLLLDEPSLGLAPLVVENILATISRLQDEGMTILLVEQNARAALKVAARAYVLETGRIILSGSAQDLLADRQVTRAYLGRDYKEFTEGR</sequence>
<dbReference type="GO" id="GO:0016887">
    <property type="term" value="F:ATP hydrolysis activity"/>
    <property type="evidence" value="ECO:0007669"/>
    <property type="project" value="InterPro"/>
</dbReference>
<proteinExistence type="inferred from homology"/>
<comment type="similarity">
    <text evidence="1">Belongs to the ABC transporter superfamily.</text>
</comment>
<dbReference type="GO" id="GO:0005524">
    <property type="term" value="F:ATP binding"/>
    <property type="evidence" value="ECO:0007669"/>
    <property type="project" value="UniProtKB-KW"/>
</dbReference>
<dbReference type="PIRSF" id="PIRSF039137">
    <property type="entry name" value="ABC_branched_ATPase"/>
    <property type="match status" value="1"/>
</dbReference>
<keyword evidence="4 7" id="KW-0067">ATP-binding</keyword>
<evidence type="ECO:0000256" key="2">
    <source>
        <dbReference type="ARBA" id="ARBA00022448"/>
    </source>
</evidence>
<evidence type="ECO:0000256" key="1">
    <source>
        <dbReference type="ARBA" id="ARBA00005417"/>
    </source>
</evidence>
<evidence type="ECO:0000256" key="3">
    <source>
        <dbReference type="ARBA" id="ARBA00022741"/>
    </source>
</evidence>
<dbReference type="InterPro" id="IPR030660">
    <property type="entry name" value="ABC_branched_ATPase_LivF/BraG"/>
</dbReference>
<keyword evidence="3" id="KW-0547">Nucleotide-binding</keyword>
<dbReference type="PROSITE" id="PS50893">
    <property type="entry name" value="ABC_TRANSPORTER_2"/>
    <property type="match status" value="1"/>
</dbReference>
<evidence type="ECO:0000256" key="4">
    <source>
        <dbReference type="ARBA" id="ARBA00022840"/>
    </source>
</evidence>
<dbReference type="PANTHER" id="PTHR43820">
    <property type="entry name" value="HIGH-AFFINITY BRANCHED-CHAIN AMINO ACID TRANSPORT ATP-BINDING PROTEIN LIVF"/>
    <property type="match status" value="1"/>
</dbReference>
<name>A0A7C3Z454_9BACT</name>
<dbReference type="EMBL" id="DTMF01000361">
    <property type="protein sequence ID" value="HGF35645.1"/>
    <property type="molecule type" value="Genomic_DNA"/>
</dbReference>
<dbReference type="Gene3D" id="3.40.50.300">
    <property type="entry name" value="P-loop containing nucleotide triphosphate hydrolases"/>
    <property type="match status" value="1"/>
</dbReference>
<dbReference type="GO" id="GO:0015658">
    <property type="term" value="F:branched-chain amino acid transmembrane transporter activity"/>
    <property type="evidence" value="ECO:0007669"/>
    <property type="project" value="InterPro"/>
</dbReference>
<dbReference type="SMART" id="SM00382">
    <property type="entry name" value="AAA"/>
    <property type="match status" value="1"/>
</dbReference>
<dbReference type="InterPro" id="IPR017871">
    <property type="entry name" value="ABC_transporter-like_CS"/>
</dbReference>
<dbReference type="Pfam" id="PF00005">
    <property type="entry name" value="ABC_tran"/>
    <property type="match status" value="1"/>
</dbReference>
<dbReference type="GO" id="GO:0015807">
    <property type="term" value="P:L-amino acid transport"/>
    <property type="evidence" value="ECO:0007669"/>
    <property type="project" value="TreeGrafter"/>
</dbReference>